<feature type="transmembrane region" description="Helical" evidence="8">
    <location>
        <begin position="71"/>
        <end position="91"/>
    </location>
</feature>
<evidence type="ECO:0000313" key="10">
    <source>
        <dbReference type="EMBL" id="SEJ21943.1"/>
    </source>
</evidence>
<feature type="region of interest" description="Disordered" evidence="7">
    <location>
        <begin position="286"/>
        <end position="320"/>
    </location>
</feature>
<dbReference type="PANTHER" id="PTHR30506:SF3">
    <property type="entry name" value="UPF0126 INNER MEMBRANE PROTEIN YADS-RELATED"/>
    <property type="match status" value="1"/>
</dbReference>
<keyword evidence="3" id="KW-1003">Cell membrane</keyword>
<evidence type="ECO:0000256" key="7">
    <source>
        <dbReference type="SAM" id="MobiDB-lite"/>
    </source>
</evidence>
<feature type="transmembrane region" description="Helical" evidence="8">
    <location>
        <begin position="38"/>
        <end position="59"/>
    </location>
</feature>
<keyword evidence="11" id="KW-1185">Reference proteome</keyword>
<evidence type="ECO:0000256" key="8">
    <source>
        <dbReference type="SAM" id="Phobius"/>
    </source>
</evidence>
<feature type="transmembrane region" description="Helical" evidence="8">
    <location>
        <begin position="124"/>
        <end position="145"/>
    </location>
</feature>
<dbReference type="RefSeq" id="WP_042213933.1">
    <property type="nucleotide sequence ID" value="NZ_BBLU01000005.1"/>
</dbReference>
<evidence type="ECO:0000256" key="2">
    <source>
        <dbReference type="ARBA" id="ARBA00008193"/>
    </source>
</evidence>
<feature type="compositionally biased region" description="Acidic residues" evidence="7">
    <location>
        <begin position="303"/>
        <end position="320"/>
    </location>
</feature>
<dbReference type="AlphaFoldDB" id="A0A1H6WYJ4"/>
<comment type="similarity">
    <text evidence="2">Belongs to the UPF0126 family.</text>
</comment>
<dbReference type="eggNOG" id="COG2860">
    <property type="taxonomic scope" value="Bacteria"/>
</dbReference>
<evidence type="ECO:0000313" key="11">
    <source>
        <dbReference type="Proteomes" id="UP000183315"/>
    </source>
</evidence>
<evidence type="ECO:0000256" key="5">
    <source>
        <dbReference type="ARBA" id="ARBA00022989"/>
    </source>
</evidence>
<accession>A0A1H6WYJ4</accession>
<evidence type="ECO:0000259" key="9">
    <source>
        <dbReference type="Pfam" id="PF03458"/>
    </source>
</evidence>
<keyword evidence="4 8" id="KW-0812">Transmembrane</keyword>
<sequence length="320" mass="33229">MTVLPELLELPLAINLLAVFFGALGGTIRAGEDEHTDIVGVFTLAAAMGFGGGIIRDVLLGNLPPAAIRDPLYFVAAFVAAAIGMGFLYYLHKLGRFLWWLDSIIIGLFACVGVNTALLAGVKILPAVVIGMIASVGGLMLTDILQGRPSSIMYLGPPNAVSGLAGAITYGVLISFVDPILTTVLATAATIGVRLTGPLFHTRVPQPRKHAYELKVRTAFKRARKEGTLPEGLGDLAPGTGALAAVSGLGAVPALAEDPESISALAPQDEPVAAEPEAETIYIDEYSPGLGSSSAAEEWIASLEDEETGESGEAEEQQPA</sequence>
<proteinExistence type="inferred from homology"/>
<feature type="transmembrane region" description="Helical" evidence="8">
    <location>
        <begin position="98"/>
        <end position="118"/>
    </location>
</feature>
<comment type="subcellular location">
    <subcellularLocation>
        <location evidence="1">Cell membrane</location>
        <topology evidence="1">Multi-pass membrane protein</topology>
    </subcellularLocation>
</comment>
<dbReference type="STRING" id="1043493.SAMN05421637_1200"/>
<dbReference type="GO" id="GO:0005886">
    <property type="term" value="C:plasma membrane"/>
    <property type="evidence" value="ECO:0007669"/>
    <property type="project" value="UniProtKB-SubCell"/>
</dbReference>
<feature type="domain" description="Glycine transporter" evidence="9">
    <location>
        <begin position="13"/>
        <end position="87"/>
    </location>
</feature>
<dbReference type="EMBL" id="FNZI01000002">
    <property type="protein sequence ID" value="SEJ21943.1"/>
    <property type="molecule type" value="Genomic_DNA"/>
</dbReference>
<keyword evidence="6 8" id="KW-0472">Membrane</keyword>
<feature type="domain" description="Glycine transporter" evidence="9">
    <location>
        <begin position="100"/>
        <end position="172"/>
    </location>
</feature>
<reference evidence="11" key="1">
    <citation type="submission" date="2016-10" db="EMBL/GenBank/DDBJ databases">
        <authorList>
            <person name="Varghese N."/>
        </authorList>
    </citation>
    <scope>NUCLEOTIDE SEQUENCE [LARGE SCALE GENOMIC DNA]</scope>
    <source>
        <strain evidence="11">DSM 24868</strain>
    </source>
</reference>
<evidence type="ECO:0000256" key="1">
    <source>
        <dbReference type="ARBA" id="ARBA00004651"/>
    </source>
</evidence>
<protein>
    <submittedName>
        <fullName evidence="10">Uncharacterized membrane protein YeiH</fullName>
    </submittedName>
</protein>
<evidence type="ECO:0000256" key="6">
    <source>
        <dbReference type="ARBA" id="ARBA00023136"/>
    </source>
</evidence>
<feature type="transmembrane region" description="Helical" evidence="8">
    <location>
        <begin position="12"/>
        <end position="31"/>
    </location>
</feature>
<dbReference type="InterPro" id="IPR005115">
    <property type="entry name" value="Gly_transporter"/>
</dbReference>
<evidence type="ECO:0000256" key="4">
    <source>
        <dbReference type="ARBA" id="ARBA00022692"/>
    </source>
</evidence>
<dbReference type="Proteomes" id="UP000183315">
    <property type="component" value="Unassembled WGS sequence"/>
</dbReference>
<dbReference type="Pfam" id="PF03458">
    <property type="entry name" value="Gly_transporter"/>
    <property type="match status" value="2"/>
</dbReference>
<name>A0A1H6WYJ4_9MICO</name>
<evidence type="ECO:0000256" key="3">
    <source>
        <dbReference type="ARBA" id="ARBA00022475"/>
    </source>
</evidence>
<keyword evidence="5 8" id="KW-1133">Transmembrane helix</keyword>
<organism evidence="10 11">
    <name type="scientific">Demequina mangrovi</name>
    <dbReference type="NCBI Taxonomy" id="1043493"/>
    <lineage>
        <taxon>Bacteria</taxon>
        <taxon>Bacillati</taxon>
        <taxon>Actinomycetota</taxon>
        <taxon>Actinomycetes</taxon>
        <taxon>Micrococcales</taxon>
        <taxon>Demequinaceae</taxon>
        <taxon>Demequina</taxon>
    </lineage>
</organism>
<dbReference type="OrthoDB" id="9791874at2"/>
<gene>
    <name evidence="10" type="ORF">SAMN05421637_1200</name>
</gene>
<dbReference type="PANTHER" id="PTHR30506">
    <property type="entry name" value="INNER MEMBRANE PROTEIN"/>
    <property type="match status" value="1"/>
</dbReference>